<comment type="caution">
    <text evidence="1">The sequence shown here is derived from an EMBL/GenBank/DDBJ whole genome shotgun (WGS) entry which is preliminary data.</text>
</comment>
<sequence>MSTTEQPLANATASELNELTDELIAKQQANNPTENTIFNFQENLGSVINNRLIPNAVPPSVISVPALPPESQVSEDTNPTNRFLADNINLQSNFNNYLPTNNIQQNLTKNQGPLPNSKEVREIHQLPQVDRQGENSPLVDNVTQHGPQGPFQVGPEYQNMVIDLESVTEAQHRAPSVYTASYRNKANHPVLSNPIPLPADTIAQLELLRAYFEDWKVARVTNNPLKWALAVRGAQGVRDDLRRKLKGRILHDELRKRLWLDTEVWNPWHYE</sequence>
<keyword evidence="2" id="KW-1185">Reference proteome</keyword>
<reference evidence="1" key="1">
    <citation type="submission" date="2013-11" db="EMBL/GenBank/DDBJ databases">
        <title>Genome sequence of the fusiform rust pathogen reveals effectors for host alternation and coevolution with pine.</title>
        <authorList>
            <consortium name="DOE Joint Genome Institute"/>
            <person name="Smith K."/>
            <person name="Pendleton A."/>
            <person name="Kubisiak T."/>
            <person name="Anderson C."/>
            <person name="Salamov A."/>
            <person name="Aerts A."/>
            <person name="Riley R."/>
            <person name="Clum A."/>
            <person name="Lindquist E."/>
            <person name="Ence D."/>
            <person name="Campbell M."/>
            <person name="Kronenberg Z."/>
            <person name="Feau N."/>
            <person name="Dhillon B."/>
            <person name="Hamelin R."/>
            <person name="Burleigh J."/>
            <person name="Smith J."/>
            <person name="Yandell M."/>
            <person name="Nelson C."/>
            <person name="Grigoriev I."/>
            <person name="Davis J."/>
        </authorList>
    </citation>
    <scope>NUCLEOTIDE SEQUENCE</scope>
    <source>
        <strain evidence="1">G11</strain>
    </source>
</reference>
<gene>
    <name evidence="1" type="ORF">CROQUDRAFT_110351</name>
</gene>
<evidence type="ECO:0000313" key="2">
    <source>
        <dbReference type="Proteomes" id="UP000886653"/>
    </source>
</evidence>
<proteinExistence type="predicted"/>
<name>A0A9P6NCC5_9BASI</name>
<protein>
    <submittedName>
        <fullName evidence="1">Uncharacterized protein</fullName>
    </submittedName>
</protein>
<dbReference type="Proteomes" id="UP000886653">
    <property type="component" value="Unassembled WGS sequence"/>
</dbReference>
<dbReference type="EMBL" id="MU167377">
    <property type="protein sequence ID" value="KAG0141647.1"/>
    <property type="molecule type" value="Genomic_DNA"/>
</dbReference>
<organism evidence="1 2">
    <name type="scientific">Cronartium quercuum f. sp. fusiforme G11</name>
    <dbReference type="NCBI Taxonomy" id="708437"/>
    <lineage>
        <taxon>Eukaryota</taxon>
        <taxon>Fungi</taxon>
        <taxon>Dikarya</taxon>
        <taxon>Basidiomycota</taxon>
        <taxon>Pucciniomycotina</taxon>
        <taxon>Pucciniomycetes</taxon>
        <taxon>Pucciniales</taxon>
        <taxon>Coleosporiaceae</taxon>
        <taxon>Cronartium</taxon>
    </lineage>
</organism>
<evidence type="ECO:0000313" key="1">
    <source>
        <dbReference type="EMBL" id="KAG0141647.1"/>
    </source>
</evidence>
<accession>A0A9P6NCC5</accession>
<dbReference type="AlphaFoldDB" id="A0A9P6NCC5"/>
<feature type="non-terminal residue" evidence="1">
    <location>
        <position position="271"/>
    </location>
</feature>